<evidence type="ECO:0000259" key="4">
    <source>
        <dbReference type="PROSITE" id="PS51644"/>
    </source>
</evidence>
<feature type="compositionally biased region" description="Polar residues" evidence="3">
    <location>
        <begin position="1514"/>
        <end position="1552"/>
    </location>
</feature>
<feature type="region of interest" description="Disordered" evidence="3">
    <location>
        <begin position="1400"/>
        <end position="1470"/>
    </location>
</feature>
<dbReference type="SUPFAM" id="SSF54928">
    <property type="entry name" value="RNA-binding domain, RBD"/>
    <property type="match status" value="1"/>
</dbReference>
<dbReference type="PROSITE" id="PS51644">
    <property type="entry name" value="HTH_OST"/>
    <property type="match status" value="5"/>
</dbReference>
<feature type="domain" description="HTH OST-type" evidence="4">
    <location>
        <begin position="770"/>
        <end position="845"/>
    </location>
</feature>
<evidence type="ECO:0000256" key="3">
    <source>
        <dbReference type="SAM" id="MobiDB-lite"/>
    </source>
</evidence>
<dbReference type="InterPro" id="IPR025605">
    <property type="entry name" value="OST-HTH/LOTUS_dom"/>
</dbReference>
<evidence type="ECO:0000256" key="1">
    <source>
        <dbReference type="ARBA" id="ARBA00022737"/>
    </source>
</evidence>
<dbReference type="GO" id="GO:0010468">
    <property type="term" value="P:regulation of gene expression"/>
    <property type="evidence" value="ECO:0007669"/>
    <property type="project" value="InterPro"/>
</dbReference>
<dbReference type="EMBL" id="JAZGQO010000004">
    <property type="protein sequence ID" value="KAK6187453.1"/>
    <property type="molecule type" value="Genomic_DNA"/>
</dbReference>
<feature type="domain" description="HTH OST-type" evidence="4">
    <location>
        <begin position="930"/>
        <end position="1004"/>
    </location>
</feature>
<sequence length="1679" mass="188577">MSDKLLPIGVFWDIENLNVPKYKSAYAVVQKIRDGFFSGYREAEFMCVCDINKENKDVIQELNSAQVNVVHIDATGKNAADDKIRQSLRRFSDTHPPQTRIILISGDFNFISDLSDLRHRKNYYTILIHGRFTNEALISCANESHLYDDLIEGLPFRTPSKGAEGKVEIEVRGFSKEASKNQIHTKLKILSNNCGGRVISVTPEYAILRFPSRESAVRAQKRMDGEKVFGFKITASFPGESENCTHVASFSDFKKPTTPRKFSSNKDFFEFSRKQDNENILDRNNSFSSRGASSIPIDIPHPGYRRTRQDSQSESEYSSVRNGLQETPENDSGQAIIGSKCSRNLLMIHQQLYQEQKQKEQSDMYNGYYRDTRPCSAPIRNSPCYVNPNISSSPRSFYRTSPSNHYPAYSPVPTNYSNYHNSYNGPNYLQNSSPNRFTANSFQPIRNGYMNGGSSFMNGSVSPCEYSNIEGPVELVVSNLDYNISAKEWRKILFTTFHPQVKVLSVHIKTQPDNTCIGMIKIPTIDEARFAISQFHRKKIGYKRIQVTLKHEDTQLAAVNLRAEIVSLLSEANGNMLPLFKFIELFDKRYHKSISVSELYKLRDIIDIQEHGGAGRYVSLIRNNVNTRPFTPDGSDAEIQEIFEHPVCSQHCPEGSVFYAEAMNCSMLPNVKLHIKPFSANVHTLLLSHNGSLPLMSFTACYAAEFSPLVAVKESGVPLEHLISCIPGIEIQISKVGMKKVQWSERSEIVVDSSSPDSTRSSSSPGLSQHLVQLSREIVDLLKHSSQCRMPVSKFIPAYHHHFRRQCRVADYGYNKLMELFEALPQSVQVLGMGGRKIITLSHRAQVRRFTADLLRILKWLTGKQMDLEDFPSCFMRVFGKPWDVTQYGSCYIEDLIAEVPASAATVYKEADRTYISIPRRDQAPEEIERTKQFALEVYDLLKHNQCRMVFNKFIPAYHHHFARQCKVAEYGFTKLSDLFEAISHVVEMEDEGEERILRLTLPEMRKVLSEQVTELLKTRPGQCIPLVELIPEFLNMFGFTPRYEDFHVECLKSLLSKLRHIIKVEVYNGEQYVVLLRHTQLPPLALQVLQLLMDQSSGSLPFVELCSWYRNTFDVDCDMKQIREELLDYVQVSGEDNSAVISLTPLQTLARDIRLLLIGHGKIPFDQLESAFLDAFGIEIKPALYGFPSLQALLYALPHIVTVRGRGHKKNLQLSKQLKVPSALSQAAQVLTGGKRLQTVDGRTDSDTPSNDSGVTDTHEEEYLMNTDDRVVSPLDLLCNGIPSNIPSPELRPASRGLPDLMSFTSSSPDRDYLVITDEERKILRTPLCQTPTSQILQFAAQYLPETKPGSPVPPRSRSTSPATYKIHKLASPVPILGQRSNKVENVSSSPVMRLLQGALSPRPPCQRSSSAGIEGQSSRSPTIDISNIRRMSLSPAQMKLWTSSGGQGPRSDSGDRSSTGDIQQGSIVTMDTLAVPEGTSDCEKSSEFGELLKGGWWKASPTQLEEVNKTFKLSSESWSGRSTPALGNSTSGRSTPALGNSTSGRSTPSFKNEKWETINNNNSVTTRKKSLSPAVKSLLATSLQNPAPRDSDELSNTLTSSIKHDADTTLDDRDSSFDTTLDSEMSYNLLFRRGHPLDTSSLRSDTPRTSPRKSRRSRLAAKFSVPLEPIRSPTNQS</sequence>
<keyword evidence="6" id="KW-1185">Reference proteome</keyword>
<dbReference type="InterPro" id="IPR034189">
    <property type="entry name" value="MARF1_RRM1"/>
</dbReference>
<feature type="compositionally biased region" description="Polar residues" evidence="3">
    <location>
        <begin position="1408"/>
        <end position="1427"/>
    </location>
</feature>
<dbReference type="GO" id="GO:0003723">
    <property type="term" value="F:RNA binding"/>
    <property type="evidence" value="ECO:0007669"/>
    <property type="project" value="UniProtKB-KW"/>
</dbReference>
<dbReference type="InterPro" id="IPR045602">
    <property type="entry name" value="MARF1_LOTUS"/>
</dbReference>
<dbReference type="Pfam" id="PF01936">
    <property type="entry name" value="NYN"/>
    <property type="match status" value="1"/>
</dbReference>
<dbReference type="GO" id="GO:0004540">
    <property type="term" value="F:RNA nuclease activity"/>
    <property type="evidence" value="ECO:0007669"/>
    <property type="project" value="InterPro"/>
</dbReference>
<dbReference type="Proteomes" id="UP001347796">
    <property type="component" value="Unassembled WGS sequence"/>
</dbReference>
<dbReference type="PANTHER" id="PTHR14379">
    <property type="entry name" value="LIMKAIN B LKAP"/>
    <property type="match status" value="1"/>
</dbReference>
<dbReference type="PANTHER" id="PTHR14379:SF3">
    <property type="entry name" value="MEIOSIS REGULATOR AND MRNA STABILITY FACTOR 1"/>
    <property type="match status" value="1"/>
</dbReference>
<accession>A0AAN8PXH5</accession>
<feature type="region of interest" description="Disordered" evidence="3">
    <location>
        <begin position="1236"/>
        <end position="1260"/>
    </location>
</feature>
<gene>
    <name evidence="5" type="ORF">SNE40_005480</name>
</gene>
<feature type="compositionally biased region" description="Polar residues" evidence="3">
    <location>
        <begin position="282"/>
        <end position="292"/>
    </location>
</feature>
<feature type="domain" description="HTH OST-type" evidence="4">
    <location>
        <begin position="846"/>
        <end position="921"/>
    </location>
</feature>
<feature type="region of interest" description="Disordered" evidence="3">
    <location>
        <begin position="280"/>
        <end position="336"/>
    </location>
</feature>
<evidence type="ECO:0000256" key="2">
    <source>
        <dbReference type="ARBA" id="ARBA00022884"/>
    </source>
</evidence>
<dbReference type="CDD" id="cd08824">
    <property type="entry name" value="LOTUS"/>
    <property type="match status" value="1"/>
</dbReference>
<dbReference type="InterPro" id="IPR021139">
    <property type="entry name" value="NYN"/>
</dbReference>
<dbReference type="Pfam" id="PF19687">
    <property type="entry name" value="MARF1_LOTUS"/>
    <property type="match status" value="1"/>
</dbReference>
<dbReference type="InterPro" id="IPR041966">
    <property type="entry name" value="LOTUS-like"/>
</dbReference>
<feature type="domain" description="HTH OST-type" evidence="4">
    <location>
        <begin position="1143"/>
        <end position="1219"/>
    </location>
</feature>
<dbReference type="InterPro" id="IPR035979">
    <property type="entry name" value="RBD_domain_sf"/>
</dbReference>
<dbReference type="GO" id="GO:1905762">
    <property type="term" value="F:CCR4-NOT complex binding"/>
    <property type="evidence" value="ECO:0007669"/>
    <property type="project" value="TreeGrafter"/>
</dbReference>
<keyword evidence="2" id="KW-0694">RNA-binding</keyword>
<dbReference type="Gene3D" id="3.30.420.610">
    <property type="entry name" value="LOTUS domain-like"/>
    <property type="match status" value="4"/>
</dbReference>
<proteinExistence type="predicted"/>
<reference evidence="5 6" key="1">
    <citation type="submission" date="2024-01" db="EMBL/GenBank/DDBJ databases">
        <title>The genome of the rayed Mediterranean limpet Patella caerulea (Linnaeus, 1758).</title>
        <authorList>
            <person name="Anh-Thu Weber A."/>
            <person name="Halstead-Nussloch G."/>
        </authorList>
    </citation>
    <scope>NUCLEOTIDE SEQUENCE [LARGE SCALE GENOMIC DNA]</scope>
    <source>
        <strain evidence="5">AATW-2023a</strain>
        <tissue evidence="5">Whole specimen</tissue>
    </source>
</reference>
<dbReference type="CDD" id="cd10910">
    <property type="entry name" value="PIN_limkain_b1_N_like"/>
    <property type="match status" value="1"/>
</dbReference>
<dbReference type="InterPro" id="IPR024768">
    <property type="entry name" value="Marf1"/>
</dbReference>
<comment type="caution">
    <text evidence="5">The sequence shown here is derived from an EMBL/GenBank/DDBJ whole genome shotgun (WGS) entry which is preliminary data.</text>
</comment>
<feature type="region of interest" description="Disordered" evidence="3">
    <location>
        <begin position="1514"/>
        <end position="1571"/>
    </location>
</feature>
<feature type="compositionally biased region" description="Basic residues" evidence="3">
    <location>
        <begin position="1652"/>
        <end position="1661"/>
    </location>
</feature>
<keyword evidence="1" id="KW-0677">Repeat</keyword>
<feature type="region of interest" description="Disordered" evidence="3">
    <location>
        <begin position="1638"/>
        <end position="1679"/>
    </location>
</feature>
<dbReference type="InterPro" id="IPR012677">
    <property type="entry name" value="Nucleotide-bd_a/b_plait_sf"/>
</dbReference>
<evidence type="ECO:0000313" key="6">
    <source>
        <dbReference type="Proteomes" id="UP001347796"/>
    </source>
</evidence>
<evidence type="ECO:0000313" key="5">
    <source>
        <dbReference type="EMBL" id="KAK6187453.1"/>
    </source>
</evidence>
<feature type="compositionally biased region" description="Polar residues" evidence="3">
    <location>
        <begin position="310"/>
        <end position="333"/>
    </location>
</feature>
<protein>
    <recommendedName>
        <fullName evidence="4">HTH OST-type domain-containing protein</fullName>
    </recommendedName>
</protein>
<name>A0AAN8PXH5_PATCE</name>
<dbReference type="GO" id="GO:0005777">
    <property type="term" value="C:peroxisome"/>
    <property type="evidence" value="ECO:0007669"/>
    <property type="project" value="InterPro"/>
</dbReference>
<dbReference type="Gene3D" id="3.30.70.330">
    <property type="match status" value="2"/>
</dbReference>
<feature type="compositionally biased region" description="Polar residues" evidence="3">
    <location>
        <begin position="1248"/>
        <end position="1257"/>
    </location>
</feature>
<organism evidence="5 6">
    <name type="scientific">Patella caerulea</name>
    <name type="common">Rayed Mediterranean limpet</name>
    <dbReference type="NCBI Taxonomy" id="87958"/>
    <lineage>
        <taxon>Eukaryota</taxon>
        <taxon>Metazoa</taxon>
        <taxon>Spiralia</taxon>
        <taxon>Lophotrochozoa</taxon>
        <taxon>Mollusca</taxon>
        <taxon>Gastropoda</taxon>
        <taxon>Patellogastropoda</taxon>
        <taxon>Patelloidea</taxon>
        <taxon>Patellidae</taxon>
        <taxon>Patella</taxon>
    </lineage>
</organism>
<feature type="domain" description="HTH OST-type" evidence="4">
    <location>
        <begin position="1005"/>
        <end position="1079"/>
    </location>
</feature>
<dbReference type="Pfam" id="PF12872">
    <property type="entry name" value="OST-HTH"/>
    <property type="match status" value="4"/>
</dbReference>
<dbReference type="Pfam" id="PF11608">
    <property type="entry name" value="RRM_MARF1"/>
    <property type="match status" value="1"/>
</dbReference>